<accession>A0ABD1X9Z7</accession>
<name>A0ABD1X9Z7_9LAMI</name>
<keyword evidence="2" id="KW-1185">Reference proteome</keyword>
<dbReference type="EMBL" id="JBFOLJ010000001">
    <property type="protein sequence ID" value="KAL2558617.1"/>
    <property type="molecule type" value="Genomic_DNA"/>
</dbReference>
<organism evidence="1 2">
    <name type="scientific">Forsythia ovata</name>
    <dbReference type="NCBI Taxonomy" id="205694"/>
    <lineage>
        <taxon>Eukaryota</taxon>
        <taxon>Viridiplantae</taxon>
        <taxon>Streptophyta</taxon>
        <taxon>Embryophyta</taxon>
        <taxon>Tracheophyta</taxon>
        <taxon>Spermatophyta</taxon>
        <taxon>Magnoliopsida</taxon>
        <taxon>eudicotyledons</taxon>
        <taxon>Gunneridae</taxon>
        <taxon>Pentapetalae</taxon>
        <taxon>asterids</taxon>
        <taxon>lamiids</taxon>
        <taxon>Lamiales</taxon>
        <taxon>Oleaceae</taxon>
        <taxon>Forsythieae</taxon>
        <taxon>Forsythia</taxon>
    </lineage>
</organism>
<gene>
    <name evidence="1" type="ORF">Fot_03356</name>
</gene>
<protein>
    <submittedName>
        <fullName evidence="1">Uncharacterized protein</fullName>
    </submittedName>
</protein>
<reference evidence="2" key="1">
    <citation type="submission" date="2024-07" db="EMBL/GenBank/DDBJ databases">
        <title>Two chromosome-level genome assemblies of Korean endemic species Abeliophyllum distichum and Forsythia ovata (Oleaceae).</title>
        <authorList>
            <person name="Jang H."/>
        </authorList>
    </citation>
    <scope>NUCLEOTIDE SEQUENCE [LARGE SCALE GENOMIC DNA]</scope>
</reference>
<evidence type="ECO:0000313" key="1">
    <source>
        <dbReference type="EMBL" id="KAL2558617.1"/>
    </source>
</evidence>
<dbReference type="Proteomes" id="UP001604277">
    <property type="component" value="Unassembled WGS sequence"/>
</dbReference>
<dbReference type="AlphaFoldDB" id="A0ABD1X9Z7"/>
<proteinExistence type="predicted"/>
<comment type="caution">
    <text evidence="1">The sequence shown here is derived from an EMBL/GenBank/DDBJ whole genome shotgun (WGS) entry which is preliminary data.</text>
</comment>
<sequence length="117" mass="12604">MAVSKFLLVSSMSQTFVSASSINIKDLAAMSFTVESLRLAELWSKYLSHHSIQYESTTTAALDARYGSISITSNDISTGLPSKTFFMCPILGETWSSGSSGRVGPIEASGSIPDFFF</sequence>
<evidence type="ECO:0000313" key="2">
    <source>
        <dbReference type="Proteomes" id="UP001604277"/>
    </source>
</evidence>